<name>A0ABV7ET27_9GAMM</name>
<dbReference type="EMBL" id="JBHRSS010000005">
    <property type="protein sequence ID" value="MFC3104712.1"/>
    <property type="molecule type" value="Genomic_DNA"/>
</dbReference>
<proteinExistence type="predicted"/>
<protein>
    <submittedName>
        <fullName evidence="2">Antitoxin Xre/MbcA/ParS toxin-binding domain-containing protein</fullName>
    </submittedName>
</protein>
<evidence type="ECO:0000259" key="1">
    <source>
        <dbReference type="Pfam" id="PF09722"/>
    </source>
</evidence>
<evidence type="ECO:0000313" key="3">
    <source>
        <dbReference type="Proteomes" id="UP001595462"/>
    </source>
</evidence>
<reference evidence="3" key="1">
    <citation type="journal article" date="2019" name="Int. J. Syst. Evol. Microbiol.">
        <title>The Global Catalogue of Microorganisms (GCM) 10K type strain sequencing project: providing services to taxonomists for standard genome sequencing and annotation.</title>
        <authorList>
            <consortium name="The Broad Institute Genomics Platform"/>
            <consortium name="The Broad Institute Genome Sequencing Center for Infectious Disease"/>
            <person name="Wu L."/>
            <person name="Ma J."/>
        </authorList>
    </citation>
    <scope>NUCLEOTIDE SEQUENCE [LARGE SCALE GENOMIC DNA]</scope>
    <source>
        <strain evidence="3">KCTC 52640</strain>
    </source>
</reference>
<dbReference type="Proteomes" id="UP001595462">
    <property type="component" value="Unassembled WGS sequence"/>
</dbReference>
<dbReference type="RefSeq" id="WP_380690117.1">
    <property type="nucleotide sequence ID" value="NZ_JBHRSS010000005.1"/>
</dbReference>
<evidence type="ECO:0000313" key="2">
    <source>
        <dbReference type="EMBL" id="MFC3104712.1"/>
    </source>
</evidence>
<sequence length="120" mass="13658">MAAIIHPVGTDIPATDAYEFARHHGVEDWFDAFVIHPRTGKDRVEAGEPLKQREADRFQRLQLLIERATQAFGDESKALGWLTRAQYRFGGSTPLDCAAWERNFLAVLDHLIRIEHGIYA</sequence>
<keyword evidence="3" id="KW-1185">Reference proteome</keyword>
<organism evidence="2 3">
    <name type="scientific">Salinisphaera aquimarina</name>
    <dbReference type="NCBI Taxonomy" id="2094031"/>
    <lineage>
        <taxon>Bacteria</taxon>
        <taxon>Pseudomonadati</taxon>
        <taxon>Pseudomonadota</taxon>
        <taxon>Gammaproteobacteria</taxon>
        <taxon>Salinisphaerales</taxon>
        <taxon>Salinisphaeraceae</taxon>
        <taxon>Salinisphaera</taxon>
    </lineage>
</organism>
<accession>A0ABV7ET27</accession>
<feature type="domain" description="Antitoxin Xre/MbcA/ParS-like toxin-binding" evidence="1">
    <location>
        <begin position="68"/>
        <end position="117"/>
    </location>
</feature>
<gene>
    <name evidence="2" type="ORF">ACFOSU_12535</name>
</gene>
<dbReference type="InterPro" id="IPR024467">
    <property type="entry name" value="Xre/MbcA/ParS-like_toxin-bd"/>
</dbReference>
<comment type="caution">
    <text evidence="2">The sequence shown here is derived from an EMBL/GenBank/DDBJ whole genome shotgun (WGS) entry which is preliminary data.</text>
</comment>
<dbReference type="Pfam" id="PF09722">
    <property type="entry name" value="Xre_MbcA_ParS_C"/>
    <property type="match status" value="1"/>
</dbReference>